<feature type="signal peptide" evidence="2">
    <location>
        <begin position="1"/>
        <end position="29"/>
    </location>
</feature>
<accession>A0ABZ1TWC0</accession>
<comment type="similarity">
    <text evidence="1">Belongs to the aegerolysin family.</text>
</comment>
<keyword evidence="2" id="KW-0732">Signal</keyword>
<evidence type="ECO:0000256" key="2">
    <source>
        <dbReference type="SAM" id="SignalP"/>
    </source>
</evidence>
<dbReference type="InterPro" id="IPR009413">
    <property type="entry name" value="Aegerolysin-typ"/>
</dbReference>
<reference evidence="3" key="1">
    <citation type="submission" date="2022-10" db="EMBL/GenBank/DDBJ databases">
        <title>The complete genomes of actinobacterial strains from the NBC collection.</title>
        <authorList>
            <person name="Joergensen T.S."/>
            <person name="Alvarez Arevalo M."/>
            <person name="Sterndorff E.B."/>
            <person name="Faurdal D."/>
            <person name="Vuksanovic O."/>
            <person name="Mourched A.-S."/>
            <person name="Charusanti P."/>
            <person name="Shaw S."/>
            <person name="Blin K."/>
            <person name="Weber T."/>
        </authorList>
    </citation>
    <scope>NUCLEOTIDE SEQUENCE</scope>
    <source>
        <strain evidence="3">NBC_00222</strain>
    </source>
</reference>
<gene>
    <name evidence="3" type="ORF">OHA16_09820</name>
</gene>
<name>A0ABZ1TWC0_9ACTN</name>
<organism evidence="3 4">
    <name type="scientific">Kitasatospora purpeofusca</name>
    <dbReference type="NCBI Taxonomy" id="67352"/>
    <lineage>
        <taxon>Bacteria</taxon>
        <taxon>Bacillati</taxon>
        <taxon>Actinomycetota</taxon>
        <taxon>Actinomycetes</taxon>
        <taxon>Kitasatosporales</taxon>
        <taxon>Streptomycetaceae</taxon>
        <taxon>Kitasatospora</taxon>
    </lineage>
</organism>
<dbReference type="EMBL" id="CP108110">
    <property type="protein sequence ID" value="WUQ83245.1"/>
    <property type="molecule type" value="Genomic_DNA"/>
</dbReference>
<dbReference type="Gene3D" id="2.60.270.50">
    <property type="match status" value="1"/>
</dbReference>
<proteinExistence type="inferred from homology"/>
<sequence length="163" mass="17299">MAQRRTLVRAALAAAGLAAMLATAAPAGAATGESQSSIQTAARSTQVSLVNWSSCELRLQNSWLDHGVWSDGLAPAAVISDGSSARWQSESNGFLTGTEGHVIYDAFNCQVSVLNGKRVQLHWNNPYAGSNSYDSFGSDPNFRFGRNGGDGNNASVYWQIMTP</sequence>
<dbReference type="PROSITE" id="PS51318">
    <property type="entry name" value="TAT"/>
    <property type="match status" value="1"/>
</dbReference>
<dbReference type="InterPro" id="IPR006311">
    <property type="entry name" value="TAT_signal"/>
</dbReference>
<protein>
    <submittedName>
        <fullName evidence="3">Aegerolysin family protein</fullName>
    </submittedName>
</protein>
<keyword evidence="4" id="KW-1185">Reference proteome</keyword>
<evidence type="ECO:0000256" key="1">
    <source>
        <dbReference type="ARBA" id="ARBA00010795"/>
    </source>
</evidence>
<evidence type="ECO:0000313" key="4">
    <source>
        <dbReference type="Proteomes" id="UP001432222"/>
    </source>
</evidence>
<dbReference type="Pfam" id="PF06355">
    <property type="entry name" value="Aegerolysin"/>
    <property type="match status" value="1"/>
</dbReference>
<dbReference type="RefSeq" id="WP_328954278.1">
    <property type="nucleotide sequence ID" value="NZ_CP108110.1"/>
</dbReference>
<dbReference type="Proteomes" id="UP001432222">
    <property type="component" value="Chromosome"/>
</dbReference>
<feature type="chain" id="PRO_5046802795" evidence="2">
    <location>
        <begin position="30"/>
        <end position="163"/>
    </location>
</feature>
<evidence type="ECO:0000313" key="3">
    <source>
        <dbReference type="EMBL" id="WUQ83245.1"/>
    </source>
</evidence>